<dbReference type="AlphaFoldDB" id="A0A7R9Z5H2"/>
<name>A0A7R9Z5H2_9STRA</name>
<evidence type="ECO:0000313" key="2">
    <source>
        <dbReference type="EMBL" id="CAD8307859.1"/>
    </source>
</evidence>
<feature type="compositionally biased region" description="Gly residues" evidence="1">
    <location>
        <begin position="81"/>
        <end position="94"/>
    </location>
</feature>
<feature type="region of interest" description="Disordered" evidence="1">
    <location>
        <begin position="55"/>
        <end position="123"/>
    </location>
</feature>
<evidence type="ECO:0000256" key="1">
    <source>
        <dbReference type="SAM" id="MobiDB-lite"/>
    </source>
</evidence>
<accession>A0A7R9Z5H2</accession>
<dbReference type="EMBL" id="HBED01017191">
    <property type="protein sequence ID" value="CAD8307859.1"/>
    <property type="molecule type" value="Transcribed_RNA"/>
</dbReference>
<sequence length="123" mass="13595">MTLREHPFDETLDDVAAWRTARRSSMRRWADAMVGNDTDGEVVKVEMITRRDAIRRAMGGRSGGLRRRDDDGDGRRRRGADGNGCGWATGGGDGTTADFPTTTARRQQTSPPPRLLQVPLSRP</sequence>
<proteinExistence type="predicted"/>
<gene>
    <name evidence="2" type="ORF">TDUB1175_LOCUS8590</name>
</gene>
<reference evidence="2" key="1">
    <citation type="submission" date="2021-01" db="EMBL/GenBank/DDBJ databases">
        <authorList>
            <person name="Corre E."/>
            <person name="Pelletier E."/>
            <person name="Niang G."/>
            <person name="Scheremetjew M."/>
            <person name="Finn R."/>
            <person name="Kale V."/>
            <person name="Holt S."/>
            <person name="Cochrane G."/>
            <person name="Meng A."/>
            <person name="Brown T."/>
            <person name="Cohen L."/>
        </authorList>
    </citation>
    <scope>NUCLEOTIDE SEQUENCE</scope>
    <source>
        <strain evidence="2">CCMP147</strain>
    </source>
</reference>
<organism evidence="2">
    <name type="scientific">Pseudictyota dubia</name>
    <dbReference type="NCBI Taxonomy" id="2749911"/>
    <lineage>
        <taxon>Eukaryota</taxon>
        <taxon>Sar</taxon>
        <taxon>Stramenopiles</taxon>
        <taxon>Ochrophyta</taxon>
        <taxon>Bacillariophyta</taxon>
        <taxon>Mediophyceae</taxon>
        <taxon>Biddulphiophycidae</taxon>
        <taxon>Eupodiscales</taxon>
        <taxon>Odontellaceae</taxon>
        <taxon>Pseudictyota</taxon>
    </lineage>
</organism>
<protein>
    <submittedName>
        <fullName evidence="2">Uncharacterized protein</fullName>
    </submittedName>
</protein>
<feature type="compositionally biased region" description="Low complexity" evidence="1">
    <location>
        <begin position="95"/>
        <end position="104"/>
    </location>
</feature>